<feature type="binding site" evidence="3">
    <location>
        <position position="11"/>
    </location>
    <ligand>
        <name>substrate</name>
    </ligand>
</feature>
<dbReference type="PANTHER" id="PTHR31689:SF0">
    <property type="entry name" value="DIAMINOPIMELATE EPIMERASE"/>
    <property type="match status" value="1"/>
</dbReference>
<feature type="site" description="Could be important to modulate the pK values of the two catalytic cysteine residues" evidence="3">
    <location>
        <position position="160"/>
    </location>
</feature>
<evidence type="ECO:0000256" key="4">
    <source>
        <dbReference type="NCBIfam" id="TIGR00652"/>
    </source>
</evidence>
<comment type="function">
    <text evidence="3">Catalyzes the stereoinversion of LL-2,6-diaminopimelate (L,L-DAP) to meso-diaminopimelate (meso-DAP), a precursor of L-lysine and an essential component of the bacterial peptidoglycan.</text>
</comment>
<dbReference type="NCBIfam" id="TIGR00652">
    <property type="entry name" value="DapF"/>
    <property type="match status" value="1"/>
</dbReference>
<reference evidence="5 6" key="1">
    <citation type="submission" date="2017-10" db="EMBL/GenBank/DDBJ databases">
        <title>Novel microbial diversity and functional potential in the marine mammal oral microbiome.</title>
        <authorList>
            <person name="Dudek N.K."/>
            <person name="Sun C.L."/>
            <person name="Burstein D."/>
            <person name="Kantor R.S."/>
            <person name="Aliaga Goltsman D.S."/>
            <person name="Bik E.M."/>
            <person name="Thomas B.C."/>
            <person name="Banfield J.F."/>
            <person name="Relman D.A."/>
        </authorList>
    </citation>
    <scope>NUCLEOTIDE SEQUENCE [LARGE SCALE GENOMIC DNA]</scope>
    <source>
        <strain evidence="5">DOLJORAL78_47_16</strain>
    </source>
</reference>
<keyword evidence="3" id="KW-0963">Cytoplasm</keyword>
<dbReference type="GO" id="GO:0008837">
    <property type="term" value="F:diaminopimelate epimerase activity"/>
    <property type="evidence" value="ECO:0007669"/>
    <property type="project" value="UniProtKB-UniRule"/>
</dbReference>
<evidence type="ECO:0000256" key="1">
    <source>
        <dbReference type="ARBA" id="ARBA00010219"/>
    </source>
</evidence>
<feature type="binding site" evidence="3">
    <location>
        <begin position="73"/>
        <end position="74"/>
    </location>
    <ligand>
        <name>substrate</name>
    </ligand>
</feature>
<feature type="binding site" evidence="3">
    <location>
        <position position="191"/>
    </location>
    <ligand>
        <name>substrate</name>
    </ligand>
</feature>
<dbReference type="PANTHER" id="PTHR31689">
    <property type="entry name" value="DIAMINOPIMELATE EPIMERASE, CHLOROPLASTIC"/>
    <property type="match status" value="1"/>
</dbReference>
<keyword evidence="3" id="KW-0028">Amino-acid biosynthesis</keyword>
<keyword evidence="3" id="KW-0457">Lysine biosynthesis</keyword>
<feature type="binding site" evidence="3">
    <location>
        <position position="158"/>
    </location>
    <ligand>
        <name>substrate</name>
    </ligand>
</feature>
<name>A0A2G6KI25_9BACT</name>
<feature type="binding site" evidence="3">
    <location>
        <position position="63"/>
    </location>
    <ligand>
        <name>substrate</name>
    </ligand>
</feature>
<organism evidence="5 6">
    <name type="scientific">candidate division KSB3 bacterium</name>
    <dbReference type="NCBI Taxonomy" id="2044937"/>
    <lineage>
        <taxon>Bacteria</taxon>
        <taxon>candidate division KSB3</taxon>
    </lineage>
</organism>
<comment type="similarity">
    <text evidence="1 3">Belongs to the diaminopimelate epimerase family.</text>
</comment>
<comment type="subunit">
    <text evidence="3">Homodimer.</text>
</comment>
<protein>
    <recommendedName>
        <fullName evidence="3 4">Diaminopimelate epimerase</fullName>
        <shortName evidence="3">DAP epimerase</shortName>
        <ecNumber evidence="3 4">5.1.1.7</ecNumber>
    </recommendedName>
    <alternativeName>
        <fullName evidence="3">PLP-independent amino acid racemase</fullName>
    </alternativeName>
</protein>
<comment type="subcellular location">
    <subcellularLocation>
        <location evidence="3">Cytoplasm</location>
    </subcellularLocation>
</comment>
<keyword evidence="2 3" id="KW-0413">Isomerase</keyword>
<feature type="binding site" evidence="3">
    <location>
        <begin position="219"/>
        <end position="220"/>
    </location>
    <ligand>
        <name>substrate</name>
    </ligand>
</feature>
<dbReference type="HAMAP" id="MF_00197">
    <property type="entry name" value="DAP_epimerase"/>
    <property type="match status" value="1"/>
</dbReference>
<comment type="pathway">
    <text evidence="3">Amino-acid biosynthesis; L-lysine biosynthesis via DAP pathway; DL-2,6-diaminopimelate from LL-2,6-diaminopimelate: step 1/1.</text>
</comment>
<dbReference type="EC" id="5.1.1.7" evidence="3 4"/>
<dbReference type="Pfam" id="PF01678">
    <property type="entry name" value="DAP_epimerase"/>
    <property type="match status" value="2"/>
</dbReference>
<gene>
    <name evidence="3" type="primary">dapF</name>
    <name evidence="5" type="ORF">CSA56_04690</name>
</gene>
<accession>A0A2G6KI25</accession>
<dbReference type="GO" id="GO:0009089">
    <property type="term" value="P:lysine biosynthetic process via diaminopimelate"/>
    <property type="evidence" value="ECO:0007669"/>
    <property type="project" value="UniProtKB-UniRule"/>
</dbReference>
<dbReference type="SUPFAM" id="SSF54506">
    <property type="entry name" value="Diaminopimelate epimerase-like"/>
    <property type="match status" value="2"/>
</dbReference>
<comment type="caution">
    <text evidence="5">The sequence shown here is derived from an EMBL/GenBank/DDBJ whole genome shotgun (WGS) entry which is preliminary data.</text>
</comment>
<sequence length="282" mass="30793">MKFVKYHGLGNDYIVIDPADLDCELTKRQITTICHRNYGPGSDGILLGPLESAGCDFRLRIVNPDGSEAEKSGNGLRIFCRYLYDRKLVGNDPFTVETLGGNVTARVHEGGKQITVDMGQASFDSCKIPVEGSQREVLNETILIEDEELTFCAATVGNPHCVVLLEKLSAQAAKMWGPSIETDPRFPNRTNVQFMKVLDRANIQIEIWERGAGYTLASGSSSSAAAAVACKLGLCDNDITVHSPGGTLHMTLTEDFFITMTGPVTKVWDGQTHDEMFETIVA</sequence>
<dbReference type="UniPathway" id="UPA00034">
    <property type="reaction ID" value="UER00025"/>
</dbReference>
<feature type="binding site" evidence="3">
    <location>
        <begin position="209"/>
        <end position="210"/>
    </location>
    <ligand>
        <name>substrate</name>
    </ligand>
</feature>
<evidence type="ECO:0000256" key="2">
    <source>
        <dbReference type="ARBA" id="ARBA00023235"/>
    </source>
</evidence>
<dbReference type="GO" id="GO:0005829">
    <property type="term" value="C:cytosol"/>
    <property type="evidence" value="ECO:0007669"/>
    <property type="project" value="TreeGrafter"/>
</dbReference>
<evidence type="ECO:0000256" key="3">
    <source>
        <dbReference type="HAMAP-Rule" id="MF_00197"/>
    </source>
</evidence>
<evidence type="ECO:0000313" key="6">
    <source>
        <dbReference type="Proteomes" id="UP000230821"/>
    </source>
</evidence>
<dbReference type="AlphaFoldDB" id="A0A2G6KI25"/>
<dbReference type="InterPro" id="IPR001653">
    <property type="entry name" value="DAP_epimerase_DapF"/>
</dbReference>
<comment type="caution">
    <text evidence="3">Lacks conserved residue(s) required for the propagation of feature annotation.</text>
</comment>
<dbReference type="Proteomes" id="UP000230821">
    <property type="component" value="Unassembled WGS sequence"/>
</dbReference>
<comment type="catalytic activity">
    <reaction evidence="3">
        <text>(2S,6S)-2,6-diaminopimelate = meso-2,6-diaminopimelate</text>
        <dbReference type="Rhea" id="RHEA:15393"/>
        <dbReference type="ChEBI" id="CHEBI:57609"/>
        <dbReference type="ChEBI" id="CHEBI:57791"/>
        <dbReference type="EC" id="5.1.1.7"/>
    </reaction>
</comment>
<dbReference type="Gene3D" id="3.10.310.10">
    <property type="entry name" value="Diaminopimelate Epimerase, Chain A, domain 1"/>
    <property type="match status" value="2"/>
</dbReference>
<dbReference type="EMBL" id="PDSK01000047">
    <property type="protein sequence ID" value="PIE35326.1"/>
    <property type="molecule type" value="Genomic_DNA"/>
</dbReference>
<evidence type="ECO:0000313" key="5">
    <source>
        <dbReference type="EMBL" id="PIE35326.1"/>
    </source>
</evidence>
<proteinExistence type="inferred from homology"/>
<feature type="site" description="Could be important to modulate the pK values of the two catalytic cysteine residues" evidence="3">
    <location>
        <position position="209"/>
    </location>
</feature>